<evidence type="ECO:0000256" key="5">
    <source>
        <dbReference type="SAM" id="MobiDB-lite"/>
    </source>
</evidence>
<dbReference type="GO" id="GO:0006303">
    <property type="term" value="P:double-strand break repair via nonhomologous end joining"/>
    <property type="evidence" value="ECO:0007669"/>
    <property type="project" value="UniProtKB-ARBA"/>
</dbReference>
<evidence type="ECO:0000313" key="7">
    <source>
        <dbReference type="EMBL" id="EPT05644.1"/>
    </source>
</evidence>
<keyword evidence="4" id="KW-0539">Nucleus</keyword>
<dbReference type="InterPro" id="IPR015381">
    <property type="entry name" value="XLF-like_N"/>
</dbReference>
<dbReference type="EMBL" id="KE504123">
    <property type="protein sequence ID" value="EPT05644.1"/>
    <property type="molecule type" value="Genomic_DNA"/>
</dbReference>
<evidence type="ECO:0000256" key="4">
    <source>
        <dbReference type="ARBA" id="ARBA00023242"/>
    </source>
</evidence>
<organism evidence="7 8">
    <name type="scientific">Fomitopsis schrenkii</name>
    <name type="common">Brown rot fungus</name>
    <dbReference type="NCBI Taxonomy" id="2126942"/>
    <lineage>
        <taxon>Eukaryota</taxon>
        <taxon>Fungi</taxon>
        <taxon>Dikarya</taxon>
        <taxon>Basidiomycota</taxon>
        <taxon>Agaricomycotina</taxon>
        <taxon>Agaricomycetes</taxon>
        <taxon>Polyporales</taxon>
        <taxon>Fomitopsis</taxon>
    </lineage>
</organism>
<dbReference type="InParanoid" id="S8ERP8"/>
<gene>
    <name evidence="7" type="ORF">FOMPIDRAFT_1155488</name>
</gene>
<proteinExistence type="predicted"/>
<dbReference type="Gene3D" id="2.170.210.10">
    <property type="entry name" value="DNA double-strand break repair and VJ recombination XRCC4, N-terminal"/>
    <property type="match status" value="1"/>
</dbReference>
<evidence type="ECO:0000256" key="1">
    <source>
        <dbReference type="ARBA" id="ARBA00004123"/>
    </source>
</evidence>
<dbReference type="AlphaFoldDB" id="S8ERP8"/>
<dbReference type="Proteomes" id="UP000015241">
    <property type="component" value="Unassembled WGS sequence"/>
</dbReference>
<dbReference type="HOGENOM" id="CLU_1012069_0_0_1"/>
<keyword evidence="3" id="KW-0234">DNA repair</keyword>
<evidence type="ECO:0000256" key="2">
    <source>
        <dbReference type="ARBA" id="ARBA00022763"/>
    </source>
</evidence>
<sequence length="275" mass="31147">MEYFSEDHSKLLLSKEWLVKIDSDKSTPYMLKFSSSTVDLCCYILITDTKNVWGEVLQSNQLARRWRDYNPRQAPTFEREEDEDEWRTAIVELLSATHTIGGISDLAFEVVKTHYSDFAFELGNGTFKWRWETYAVGPRLSAEILSKHLIMPLVSLNHLAFSSTDPVSELSDADLEKAIDKVGRTARRTADTHVKHAVSRPRAATTLRRMTAVFNFTPDLPPIVSEAPKPDLRLPSIRPKSRAASKAPQRPLSPVGEPTIPNVSDLRPSRQLSLR</sequence>
<keyword evidence="2" id="KW-0227">DNA damage</keyword>
<dbReference type="STRING" id="743788.S8ERP8"/>
<evidence type="ECO:0000256" key="3">
    <source>
        <dbReference type="ARBA" id="ARBA00023204"/>
    </source>
</evidence>
<feature type="region of interest" description="Disordered" evidence="5">
    <location>
        <begin position="225"/>
        <end position="275"/>
    </location>
</feature>
<keyword evidence="8" id="KW-1185">Reference proteome</keyword>
<comment type="subcellular location">
    <subcellularLocation>
        <location evidence="1">Nucleus</location>
    </subcellularLocation>
</comment>
<feature type="domain" description="XLF-like N-terminal" evidence="6">
    <location>
        <begin position="17"/>
        <end position="133"/>
    </location>
</feature>
<accession>S8ERP8</accession>
<dbReference type="GO" id="GO:0005634">
    <property type="term" value="C:nucleus"/>
    <property type="evidence" value="ECO:0007669"/>
    <property type="project" value="UniProtKB-SubCell"/>
</dbReference>
<name>S8ERP8_FOMSC</name>
<dbReference type="Pfam" id="PF09302">
    <property type="entry name" value="XLF"/>
    <property type="match status" value="1"/>
</dbReference>
<dbReference type="eggNOG" id="ENOG502SQ1H">
    <property type="taxonomic scope" value="Eukaryota"/>
</dbReference>
<evidence type="ECO:0000259" key="6">
    <source>
        <dbReference type="Pfam" id="PF09302"/>
    </source>
</evidence>
<protein>
    <recommendedName>
        <fullName evidence="6">XLF-like N-terminal domain-containing protein</fullName>
    </recommendedName>
</protein>
<reference evidence="7 8" key="1">
    <citation type="journal article" date="2012" name="Science">
        <title>The Paleozoic origin of enzymatic lignin decomposition reconstructed from 31 fungal genomes.</title>
        <authorList>
            <person name="Floudas D."/>
            <person name="Binder M."/>
            <person name="Riley R."/>
            <person name="Barry K."/>
            <person name="Blanchette R.A."/>
            <person name="Henrissat B."/>
            <person name="Martinez A.T."/>
            <person name="Otillar R."/>
            <person name="Spatafora J.W."/>
            <person name="Yadav J.S."/>
            <person name="Aerts A."/>
            <person name="Benoit I."/>
            <person name="Boyd A."/>
            <person name="Carlson A."/>
            <person name="Copeland A."/>
            <person name="Coutinho P.M."/>
            <person name="de Vries R.P."/>
            <person name="Ferreira P."/>
            <person name="Findley K."/>
            <person name="Foster B."/>
            <person name="Gaskell J."/>
            <person name="Glotzer D."/>
            <person name="Gorecki P."/>
            <person name="Heitman J."/>
            <person name="Hesse C."/>
            <person name="Hori C."/>
            <person name="Igarashi K."/>
            <person name="Jurgens J.A."/>
            <person name="Kallen N."/>
            <person name="Kersten P."/>
            <person name="Kohler A."/>
            <person name="Kuees U."/>
            <person name="Kumar T.K.A."/>
            <person name="Kuo A."/>
            <person name="LaButti K."/>
            <person name="Larrondo L.F."/>
            <person name="Lindquist E."/>
            <person name="Ling A."/>
            <person name="Lombard V."/>
            <person name="Lucas S."/>
            <person name="Lundell T."/>
            <person name="Martin R."/>
            <person name="McLaughlin D.J."/>
            <person name="Morgenstern I."/>
            <person name="Morin E."/>
            <person name="Murat C."/>
            <person name="Nagy L.G."/>
            <person name="Nolan M."/>
            <person name="Ohm R.A."/>
            <person name="Patyshakuliyeva A."/>
            <person name="Rokas A."/>
            <person name="Ruiz-Duenas F.J."/>
            <person name="Sabat G."/>
            <person name="Salamov A."/>
            <person name="Samejima M."/>
            <person name="Schmutz J."/>
            <person name="Slot J.C."/>
            <person name="St John F."/>
            <person name="Stenlid J."/>
            <person name="Sun H."/>
            <person name="Sun S."/>
            <person name="Syed K."/>
            <person name="Tsang A."/>
            <person name="Wiebenga A."/>
            <person name="Young D."/>
            <person name="Pisabarro A."/>
            <person name="Eastwood D.C."/>
            <person name="Martin F."/>
            <person name="Cullen D."/>
            <person name="Grigoriev I.V."/>
            <person name="Hibbett D.S."/>
        </authorList>
    </citation>
    <scope>NUCLEOTIDE SEQUENCE</scope>
    <source>
        <strain evidence="8">FP-58527</strain>
    </source>
</reference>
<dbReference type="OrthoDB" id="3184250at2759"/>
<dbReference type="InterPro" id="IPR038051">
    <property type="entry name" value="XRCC4-like_N_sf"/>
</dbReference>
<evidence type="ECO:0000313" key="8">
    <source>
        <dbReference type="Proteomes" id="UP000015241"/>
    </source>
</evidence>